<dbReference type="InterPro" id="IPR038926">
    <property type="entry name" value="CEP55"/>
</dbReference>
<reference evidence="11 12" key="1">
    <citation type="submission" date="2016-04" db="EMBL/GenBank/DDBJ databases">
        <title>Polished mammalian reference genomes with single-molecule sequencing and chromosome conformation capture applied to the Capra hircus genome.</title>
        <authorList>
            <person name="Bickhart D.M."/>
            <person name="Koren S."/>
            <person name="Rosen B."/>
            <person name="Hastie A."/>
            <person name="Liachko I."/>
            <person name="Sullivan S.T."/>
            <person name="Burton J."/>
            <person name="Sayre B.L."/>
            <person name="Huson H.J."/>
            <person name="Lee J."/>
            <person name="Lam E."/>
            <person name="Kelley C.M."/>
            <person name="Hutchison J.L."/>
            <person name="Zhou Y."/>
            <person name="Sun J."/>
            <person name="Crisa A."/>
            <person name="Schwartz J.C."/>
            <person name="Hammond J.A."/>
            <person name="Schroeder S.G."/>
            <person name="Liu G.E."/>
            <person name="Dunham M."/>
            <person name="Shendure J."/>
            <person name="Sonstegard T.S."/>
            <person name="Phillippy A.M."/>
            <person name="Van Tassell C.P."/>
            <person name="Smith T.P."/>
        </authorList>
    </citation>
    <scope>NUCLEOTIDE SEQUENCE [LARGE SCALE GENOMIC DNA]</scope>
</reference>
<gene>
    <name evidence="11" type="primary">CEP55</name>
</gene>
<dbReference type="GO" id="GO:0051896">
    <property type="term" value="P:regulation of phosphatidylinositol 3-kinase/protein kinase B signal transduction"/>
    <property type="evidence" value="ECO:0007669"/>
    <property type="project" value="InterPro"/>
</dbReference>
<dbReference type="AlphaFoldDB" id="A0A452ETE9"/>
<dbReference type="FunFam" id="1.20.5.1180:FF:000002">
    <property type="entry name" value="Centrosomal protein of 55 kDa"/>
    <property type="match status" value="1"/>
</dbReference>
<evidence type="ECO:0000259" key="10">
    <source>
        <dbReference type="Pfam" id="PF12180"/>
    </source>
</evidence>
<dbReference type="Bgee" id="ENSCHIG00000015752">
    <property type="expression patterns" value="Expressed in thymus and 14 other cell types or tissues"/>
</dbReference>
<accession>A0A452ETE9</accession>
<keyword evidence="12" id="KW-1185">Reference proteome</keyword>
<evidence type="ECO:0000256" key="1">
    <source>
        <dbReference type="ARBA" id="ARBA00004114"/>
    </source>
</evidence>
<evidence type="ECO:0000256" key="2">
    <source>
        <dbReference type="ARBA" id="ARBA00004476"/>
    </source>
</evidence>
<reference evidence="11" key="3">
    <citation type="submission" date="2025-09" db="UniProtKB">
        <authorList>
            <consortium name="Ensembl"/>
        </authorList>
    </citation>
    <scope>IDENTIFICATION</scope>
</reference>
<dbReference type="Proteomes" id="UP000291000">
    <property type="component" value="Chromosome 26"/>
</dbReference>
<organism evidence="11 12">
    <name type="scientific">Capra hircus</name>
    <name type="common">Goat</name>
    <dbReference type="NCBI Taxonomy" id="9925"/>
    <lineage>
        <taxon>Eukaryota</taxon>
        <taxon>Metazoa</taxon>
        <taxon>Chordata</taxon>
        <taxon>Craniata</taxon>
        <taxon>Vertebrata</taxon>
        <taxon>Euteleostomi</taxon>
        <taxon>Mammalia</taxon>
        <taxon>Eutheria</taxon>
        <taxon>Laurasiatheria</taxon>
        <taxon>Artiodactyla</taxon>
        <taxon>Ruminantia</taxon>
        <taxon>Pecora</taxon>
        <taxon>Bovidae</taxon>
        <taxon>Caprinae</taxon>
        <taxon>Capra</taxon>
    </lineage>
</organism>
<dbReference type="PANTHER" id="PTHR31838:SF1">
    <property type="entry name" value="CENTROSOMAL PROTEIN OF 55 KDA"/>
    <property type="match status" value="1"/>
</dbReference>
<evidence type="ECO:0000256" key="3">
    <source>
        <dbReference type="ARBA" id="ARBA00004626"/>
    </source>
</evidence>
<dbReference type="GeneTree" id="ENSGT00510000047961"/>
<dbReference type="Ensembl" id="ENSCHIT00000022786.1">
    <property type="protein sequence ID" value="ENSCHIP00000014986.1"/>
    <property type="gene ID" value="ENSCHIG00000015752.1"/>
</dbReference>
<evidence type="ECO:0000256" key="8">
    <source>
        <dbReference type="ARBA" id="ARBA00069787"/>
    </source>
</evidence>
<dbReference type="Gene3D" id="1.20.5.1180">
    <property type="entry name" value="Geminin coiled-coil domain"/>
    <property type="match status" value="1"/>
</dbReference>
<dbReference type="EMBL" id="LWLT01000025">
    <property type="status" value="NOT_ANNOTATED_CDS"/>
    <property type="molecule type" value="Genomic_DNA"/>
</dbReference>
<keyword evidence="5 9" id="KW-0175">Coiled coil</keyword>
<name>A0A452ETE9_CAPHI</name>
<evidence type="ECO:0000313" key="11">
    <source>
        <dbReference type="Ensembl" id="ENSCHIP00000014986.1"/>
    </source>
</evidence>
<dbReference type="GO" id="GO:0032154">
    <property type="term" value="C:cleavage furrow"/>
    <property type="evidence" value="ECO:0007669"/>
    <property type="project" value="UniProtKB-SubCell"/>
</dbReference>
<keyword evidence="4" id="KW-0963">Cytoplasm</keyword>
<dbReference type="Pfam" id="PF12180">
    <property type="entry name" value="EABR"/>
    <property type="match status" value="1"/>
</dbReference>
<feature type="coiled-coil region" evidence="9">
    <location>
        <begin position="72"/>
        <end position="169"/>
    </location>
</feature>
<dbReference type="GO" id="GO:0005814">
    <property type="term" value="C:centriole"/>
    <property type="evidence" value="ECO:0007669"/>
    <property type="project" value="UniProtKB-SubCell"/>
</dbReference>
<evidence type="ECO:0000256" key="7">
    <source>
        <dbReference type="ARBA" id="ARBA00055531"/>
    </source>
</evidence>
<comment type="function">
    <text evidence="7">Plays a role in mitotic exit and cytokinesis. Recruits PDCD6IP and TSG101 to midbody during cytokinesis. Required for successful completion of cytokinesis. Not required for microtubule nucleation. Plays a role in the development of the brain and kidney.</text>
</comment>
<feature type="domain" description="TSG101 and ALIX binding" evidence="10">
    <location>
        <begin position="9"/>
        <end position="35"/>
    </location>
</feature>
<keyword evidence="6" id="KW-0206">Cytoskeleton</keyword>
<dbReference type="GO" id="GO:0000281">
    <property type="term" value="P:mitotic cytokinesis"/>
    <property type="evidence" value="ECO:0007669"/>
    <property type="project" value="InterPro"/>
</dbReference>
<dbReference type="PANTHER" id="PTHR31838">
    <property type="entry name" value="CENTROSOMAL PROTEIN OF 55 KDA"/>
    <property type="match status" value="1"/>
</dbReference>
<protein>
    <recommendedName>
        <fullName evidence="8">Centrosomal protein of 55 kDa</fullName>
    </recommendedName>
</protein>
<dbReference type="GO" id="GO:0045184">
    <property type="term" value="P:establishment of protein localization"/>
    <property type="evidence" value="ECO:0007669"/>
    <property type="project" value="TreeGrafter"/>
</dbReference>
<evidence type="ECO:0000256" key="9">
    <source>
        <dbReference type="SAM" id="Coils"/>
    </source>
</evidence>
<evidence type="ECO:0000256" key="6">
    <source>
        <dbReference type="ARBA" id="ARBA00023212"/>
    </source>
</evidence>
<evidence type="ECO:0000313" key="12">
    <source>
        <dbReference type="Proteomes" id="UP000291000"/>
    </source>
</evidence>
<dbReference type="GO" id="GO:0090543">
    <property type="term" value="C:Flemming body"/>
    <property type="evidence" value="ECO:0007669"/>
    <property type="project" value="UniProtKB-SubCell"/>
</dbReference>
<evidence type="ECO:0000256" key="5">
    <source>
        <dbReference type="ARBA" id="ARBA00023054"/>
    </source>
</evidence>
<dbReference type="InterPro" id="IPR022008">
    <property type="entry name" value="EABR"/>
</dbReference>
<comment type="subcellular location">
    <subcellularLocation>
        <location evidence="3">Cleavage furrow</location>
    </subcellularLocation>
    <subcellularLocation>
        <location evidence="1">Cytoplasm</location>
        <location evidence="1">Cytoskeleton</location>
        <location evidence="1">Microtubule organizing center</location>
        <location evidence="1">Centrosome</location>
        <location evidence="1">Centriole</location>
    </subcellularLocation>
    <subcellularLocation>
        <location evidence="2">Midbody</location>
        <location evidence="2">Midbody ring</location>
    </subcellularLocation>
</comment>
<reference evidence="11" key="2">
    <citation type="submission" date="2025-08" db="UniProtKB">
        <authorList>
            <consortium name="Ensembl"/>
        </authorList>
    </citation>
    <scope>IDENTIFICATION</scope>
</reference>
<evidence type="ECO:0000256" key="4">
    <source>
        <dbReference type="ARBA" id="ARBA00022490"/>
    </source>
</evidence>
<sequence length="252" mass="30136">VEIPLEEYLSKNQQWLVYDQQREVYVKGLLAKIFELEQKLETAPQTLPQQTKKTESEGYLQEEKQKYYNHLLANAKKDLEVERQTITQLNFELSEFRRKYEETQKEVQDLNQLLCSQRKADVQHLEDDRHKTEKIQRLKEENDLAREKLEEEKKRSEELLSQVRLKQLEYLWSHLYKRVHLTLIFQKQIREFAFTEPLVTFQKESENRGKGALPKSPTAALNESLVECPKCNIQYPATEHRDLLVHVEYCSK</sequence>
<proteinExistence type="predicted"/>